<organism evidence="2 3">
    <name type="scientific">Cochleicola gelatinilyticus</name>
    <dbReference type="NCBI Taxonomy" id="1763537"/>
    <lineage>
        <taxon>Bacteria</taxon>
        <taxon>Pseudomonadati</taxon>
        <taxon>Bacteroidota</taxon>
        <taxon>Flavobacteriia</taxon>
        <taxon>Flavobacteriales</taxon>
        <taxon>Flavobacteriaceae</taxon>
        <taxon>Cochleicola</taxon>
    </lineage>
</organism>
<accession>A0A167J605</accession>
<dbReference type="STRING" id="1763537.ULVI_06405"/>
<dbReference type="InterPro" id="IPR021533">
    <property type="entry name" value="PepSY-like"/>
</dbReference>
<evidence type="ECO:0000313" key="3">
    <source>
        <dbReference type="Proteomes" id="UP000077013"/>
    </source>
</evidence>
<protein>
    <recommendedName>
        <fullName evidence="1">Putative beta-lactamase-inhibitor-like PepSY-like domain-containing protein</fullName>
    </recommendedName>
</protein>
<dbReference type="Proteomes" id="UP000077013">
    <property type="component" value="Unassembled WGS sequence"/>
</dbReference>
<dbReference type="EMBL" id="LRXL01000026">
    <property type="protein sequence ID" value="OAB80362.1"/>
    <property type="molecule type" value="Genomic_DNA"/>
</dbReference>
<keyword evidence="3" id="KW-1185">Reference proteome</keyword>
<proteinExistence type="predicted"/>
<dbReference type="PROSITE" id="PS51257">
    <property type="entry name" value="PROKAR_LIPOPROTEIN"/>
    <property type="match status" value="1"/>
</dbReference>
<dbReference type="SUPFAM" id="SSF160574">
    <property type="entry name" value="BT0923-like"/>
    <property type="match status" value="1"/>
</dbReference>
<reference evidence="2 3" key="1">
    <citation type="submission" date="2016-02" db="EMBL/GenBank/DDBJ databases">
        <title>Ulvibacter sp. LPB0005, isolated from Thais luteostoma.</title>
        <authorList>
            <person name="Shin S.-K."/>
            <person name="Yi H."/>
        </authorList>
    </citation>
    <scope>NUCLEOTIDE SEQUENCE [LARGE SCALE GENOMIC DNA]</scope>
    <source>
        <strain evidence="2 3">LPB0005</strain>
    </source>
</reference>
<gene>
    <name evidence="2" type="ORF">ULVI_06405</name>
</gene>
<dbReference type="OrthoDB" id="1138938at2"/>
<evidence type="ECO:0000259" key="1">
    <source>
        <dbReference type="Pfam" id="PF11396"/>
    </source>
</evidence>
<dbReference type="Gene3D" id="3.10.450.360">
    <property type="match status" value="1"/>
</dbReference>
<dbReference type="RefSeq" id="WP_068590869.1">
    <property type="nucleotide sequence ID" value="NZ_LRXL01000026.1"/>
</dbReference>
<sequence>MKLTLSILFFITAISFGSCQNSESTPEAVKQTFQEKYPGENDPDWHTDAHGNWEANFKKKGEKYRADFKPNGDWIETENSIKDSELPQAIKDKIKELYPDREITEVERVESASKGVFYDVEFKQKGKNMDVEFDSEGNILH</sequence>
<evidence type="ECO:0000313" key="2">
    <source>
        <dbReference type="EMBL" id="OAB80362.1"/>
    </source>
</evidence>
<name>A0A167J605_9FLAO</name>
<dbReference type="AlphaFoldDB" id="A0A167J605"/>
<feature type="domain" description="Putative beta-lactamase-inhibitor-like PepSY-like" evidence="1">
    <location>
        <begin position="55"/>
        <end position="140"/>
    </location>
</feature>
<comment type="caution">
    <text evidence="2">The sequence shown here is derived from an EMBL/GenBank/DDBJ whole genome shotgun (WGS) entry which is preliminary data.</text>
</comment>
<dbReference type="Pfam" id="PF11396">
    <property type="entry name" value="PepSY_like"/>
    <property type="match status" value="1"/>
</dbReference>